<dbReference type="KEGG" id="madi:A7U43_21380"/>
<dbReference type="OrthoDB" id="4718919at2"/>
<accession>A0A172UQR5</accession>
<evidence type="ECO:0000313" key="1">
    <source>
        <dbReference type="EMBL" id="ANE81507.1"/>
    </source>
</evidence>
<protein>
    <submittedName>
        <fullName evidence="1">TetR family transcriptional regulator</fullName>
    </submittedName>
</protein>
<dbReference type="Proteomes" id="UP000077143">
    <property type="component" value="Chromosome"/>
</dbReference>
<proteinExistence type="predicted"/>
<organism evidence="1 2">
    <name type="scientific">Mycobacterium adipatum</name>
    <dbReference type="NCBI Taxonomy" id="1682113"/>
    <lineage>
        <taxon>Bacteria</taxon>
        <taxon>Bacillati</taxon>
        <taxon>Actinomycetota</taxon>
        <taxon>Actinomycetes</taxon>
        <taxon>Mycobacteriales</taxon>
        <taxon>Mycobacteriaceae</taxon>
        <taxon>Mycobacterium</taxon>
    </lineage>
</organism>
<keyword evidence="2" id="KW-1185">Reference proteome</keyword>
<dbReference type="STRING" id="1682113.A7U43_21380"/>
<gene>
    <name evidence="1" type="ORF">A7U43_21380</name>
</gene>
<dbReference type="InterPro" id="IPR009057">
    <property type="entry name" value="Homeodomain-like_sf"/>
</dbReference>
<reference evidence="1 2" key="1">
    <citation type="submission" date="2016-05" db="EMBL/GenBank/DDBJ databases">
        <title>Complete genome sequence of a phthalic acid esters degrading Mycobacterium sp. YC-RL4.</title>
        <authorList>
            <person name="Ren L."/>
            <person name="Fan S."/>
            <person name="Ruth N."/>
            <person name="Jia Y."/>
            <person name="Wang J."/>
            <person name="Qiao C."/>
        </authorList>
    </citation>
    <scope>NUCLEOTIDE SEQUENCE [LARGE SCALE GENOMIC DNA]</scope>
    <source>
        <strain evidence="1 2">YC-RL4</strain>
    </source>
</reference>
<dbReference type="EMBL" id="CP015596">
    <property type="protein sequence ID" value="ANE81507.1"/>
    <property type="molecule type" value="Genomic_DNA"/>
</dbReference>
<dbReference type="Gene3D" id="1.10.357.10">
    <property type="entry name" value="Tetracycline Repressor, domain 2"/>
    <property type="match status" value="1"/>
</dbReference>
<name>A0A172UQR5_9MYCO</name>
<sequence length="198" mass="21251">MSSPVVAEVTYLQDPAHRRKHTHRQVFGAAAAIVGARPEPAVAELSMAELAARARIDPSTVSAHFASIDAMFAELYLNRVYELPLTVDPRAGARARVSAQLRAVTLVLADEPLLAAACARALLRDGDAAVAAVRTRVAAEVHRRTAAALGMGAWPEVLDTVQTMFWGALLQVQTSVMSYHAMADRLDTMLALILPDTD</sequence>
<dbReference type="AlphaFoldDB" id="A0A172UQR5"/>
<evidence type="ECO:0000313" key="2">
    <source>
        <dbReference type="Proteomes" id="UP000077143"/>
    </source>
</evidence>
<dbReference type="RefSeq" id="WP_067999197.1">
    <property type="nucleotide sequence ID" value="NZ_CP015596.1"/>
</dbReference>
<dbReference type="SUPFAM" id="SSF46689">
    <property type="entry name" value="Homeodomain-like"/>
    <property type="match status" value="1"/>
</dbReference>